<dbReference type="SUPFAM" id="SSF54534">
    <property type="entry name" value="FKBP-like"/>
    <property type="match status" value="2"/>
</dbReference>
<dbReference type="PANTHER" id="PTHR47637:SF1">
    <property type="entry name" value="CHAPERONE SURA"/>
    <property type="match status" value="1"/>
</dbReference>
<evidence type="ECO:0000256" key="6">
    <source>
        <dbReference type="ARBA" id="ARBA00023235"/>
    </source>
</evidence>
<dbReference type="PROSITE" id="PS50198">
    <property type="entry name" value="PPIC_PPIASE_2"/>
    <property type="match status" value="1"/>
</dbReference>
<dbReference type="AlphaFoldDB" id="A0A4R6WJX4"/>
<evidence type="ECO:0000256" key="1">
    <source>
        <dbReference type="ARBA" id="ARBA00018370"/>
    </source>
</evidence>
<protein>
    <recommendedName>
        <fullName evidence="1">Parvulin-like PPIase</fullName>
    </recommendedName>
    <alternativeName>
        <fullName evidence="7">Peptidyl-prolyl cis-trans isomerase plp</fullName>
    </alternativeName>
    <alternativeName>
        <fullName evidence="8">Rotamase plp</fullName>
    </alternativeName>
</protein>
<proteinExistence type="predicted"/>
<dbReference type="SUPFAM" id="SSF109998">
    <property type="entry name" value="Triger factor/SurA peptide-binding domain-like"/>
    <property type="match status" value="1"/>
</dbReference>
<keyword evidence="5" id="KW-0143">Chaperone</keyword>
<dbReference type="InterPro" id="IPR046357">
    <property type="entry name" value="PPIase_dom_sf"/>
</dbReference>
<keyword evidence="4 9" id="KW-0697">Rotamase</keyword>
<dbReference type="Pfam" id="PF09312">
    <property type="entry name" value="SurA_N"/>
    <property type="match status" value="1"/>
</dbReference>
<dbReference type="InterPro" id="IPR015391">
    <property type="entry name" value="SurA_N"/>
</dbReference>
<evidence type="ECO:0000256" key="4">
    <source>
        <dbReference type="ARBA" id="ARBA00023110"/>
    </source>
</evidence>
<evidence type="ECO:0000256" key="5">
    <source>
        <dbReference type="ARBA" id="ARBA00023186"/>
    </source>
</evidence>
<name>A0A4R6WJX4_9PROT</name>
<keyword evidence="6 9" id="KW-0413">Isomerase</keyword>
<reference evidence="11 12" key="1">
    <citation type="submission" date="2019-03" db="EMBL/GenBank/DDBJ databases">
        <title>Genomic Encyclopedia of Type Strains, Phase III (KMG-III): the genomes of soil and plant-associated and newly described type strains.</title>
        <authorList>
            <person name="Whitman W."/>
        </authorList>
    </citation>
    <scope>NUCLEOTIDE SEQUENCE [LARGE SCALE GENOMIC DNA]</scope>
    <source>
        <strain evidence="11 12">CGMCC 1.7660</strain>
    </source>
</reference>
<keyword evidence="2" id="KW-0732">Signal</keyword>
<dbReference type="InterPro" id="IPR000297">
    <property type="entry name" value="PPIase_PpiC"/>
</dbReference>
<sequence>MPREAFHWRFASGQAGWHCRRQRKHKPPVAAGALPSLVQVLGVFDVTMSYRVISPRVDLRRLATCLALFLFALLAFAPGRPALAQDALKIVAVVNEEVITELDLYMRLRLAMVTARLNDTPETRQRLLPTLLRTMIDERLRGQEAARQNIQVADDEVNMRIGQMARRSDLTPDQLAQALAGNGISIDILRDQIQTELAWARLVQRRLRPQVNITDEEIDAALAQIQAAQGQTEYRLSQIFLASGSMEDEATLSQAARRLKEQIEQGANFAAIAAEFSQDQGAIRGGDWGWVRLDMLDPKVAELVASLPPGQVGGPVRGTGGYYIALVRATRVIDVRAVAAGTVSLEQILWSMPENAAESEVNKAVSQASTLSPRIQSCADMSRLAPEASPGVYRNLGNVPVSDLPENLQPYALNQPIGVPTPPIRTNRGVGIYVVCDRGGGDEAALSRVGVADRLGRERLETLARGYLSDLRRAAVIDIRL</sequence>
<evidence type="ECO:0000313" key="11">
    <source>
        <dbReference type="EMBL" id="TDQ78938.1"/>
    </source>
</evidence>
<comment type="caution">
    <text evidence="11">The sequence shown here is derived from an EMBL/GenBank/DDBJ whole genome shotgun (WGS) entry which is preliminary data.</text>
</comment>
<evidence type="ECO:0000259" key="10">
    <source>
        <dbReference type="PROSITE" id="PS50198"/>
    </source>
</evidence>
<gene>
    <name evidence="11" type="ORF">A8950_3401</name>
</gene>
<evidence type="ECO:0000256" key="9">
    <source>
        <dbReference type="PROSITE-ProRule" id="PRU00278"/>
    </source>
</evidence>
<dbReference type="Proteomes" id="UP000295783">
    <property type="component" value="Unassembled WGS sequence"/>
</dbReference>
<organism evidence="11 12">
    <name type="scientific">Dongia mobilis</name>
    <dbReference type="NCBI Taxonomy" id="578943"/>
    <lineage>
        <taxon>Bacteria</taxon>
        <taxon>Pseudomonadati</taxon>
        <taxon>Pseudomonadota</taxon>
        <taxon>Alphaproteobacteria</taxon>
        <taxon>Rhodospirillales</taxon>
        <taxon>Dongiaceae</taxon>
        <taxon>Dongia</taxon>
    </lineage>
</organism>
<evidence type="ECO:0000256" key="3">
    <source>
        <dbReference type="ARBA" id="ARBA00022764"/>
    </source>
</evidence>
<evidence type="ECO:0000256" key="2">
    <source>
        <dbReference type="ARBA" id="ARBA00022729"/>
    </source>
</evidence>
<evidence type="ECO:0000313" key="12">
    <source>
        <dbReference type="Proteomes" id="UP000295783"/>
    </source>
</evidence>
<keyword evidence="12" id="KW-1185">Reference proteome</keyword>
<evidence type="ECO:0000256" key="8">
    <source>
        <dbReference type="ARBA" id="ARBA00031484"/>
    </source>
</evidence>
<evidence type="ECO:0000256" key="7">
    <source>
        <dbReference type="ARBA" id="ARBA00030642"/>
    </source>
</evidence>
<accession>A0A4R6WJX4</accession>
<dbReference type="EMBL" id="SNYW01000012">
    <property type="protein sequence ID" value="TDQ78938.1"/>
    <property type="molecule type" value="Genomic_DNA"/>
</dbReference>
<keyword evidence="3" id="KW-0574">Periplasm</keyword>
<dbReference type="Gene3D" id="1.10.4030.10">
    <property type="entry name" value="Porin chaperone SurA, peptide-binding domain"/>
    <property type="match status" value="1"/>
</dbReference>
<dbReference type="Pfam" id="PF13616">
    <property type="entry name" value="Rotamase_3"/>
    <property type="match status" value="1"/>
</dbReference>
<dbReference type="InterPro" id="IPR027304">
    <property type="entry name" value="Trigger_fact/SurA_dom_sf"/>
</dbReference>
<dbReference type="InterPro" id="IPR050280">
    <property type="entry name" value="OMP_Chaperone_SurA"/>
</dbReference>
<dbReference type="GO" id="GO:0003755">
    <property type="term" value="F:peptidyl-prolyl cis-trans isomerase activity"/>
    <property type="evidence" value="ECO:0007669"/>
    <property type="project" value="UniProtKB-KW"/>
</dbReference>
<dbReference type="Gene3D" id="3.10.50.40">
    <property type="match status" value="1"/>
</dbReference>
<dbReference type="PANTHER" id="PTHR47637">
    <property type="entry name" value="CHAPERONE SURA"/>
    <property type="match status" value="1"/>
</dbReference>
<feature type="domain" description="PpiC" evidence="10">
    <location>
        <begin position="231"/>
        <end position="329"/>
    </location>
</feature>